<organism evidence="1 2">
    <name type="scientific">Methanimicrococcus hacksteinii</name>
    <dbReference type="NCBI Taxonomy" id="3028293"/>
    <lineage>
        <taxon>Archaea</taxon>
        <taxon>Methanobacteriati</taxon>
        <taxon>Methanobacteriota</taxon>
        <taxon>Stenosarchaea group</taxon>
        <taxon>Methanomicrobia</taxon>
        <taxon>Methanosarcinales</taxon>
        <taxon>Methanosarcinaceae</taxon>
        <taxon>Methanimicrococcus</taxon>
    </lineage>
</organism>
<comment type="caution">
    <text evidence="1">The sequence shown here is derived from an EMBL/GenBank/DDBJ whole genome shotgun (WGS) entry which is preliminary data.</text>
</comment>
<dbReference type="Proteomes" id="UP001272052">
    <property type="component" value="Unassembled WGS sequence"/>
</dbReference>
<proteinExistence type="predicted"/>
<dbReference type="EMBL" id="JAWDKC010000011">
    <property type="protein sequence ID" value="MDV0444863.1"/>
    <property type="molecule type" value="Genomic_DNA"/>
</dbReference>
<protein>
    <submittedName>
        <fullName evidence="1">Uncharacterized protein</fullName>
    </submittedName>
</protein>
<evidence type="ECO:0000313" key="2">
    <source>
        <dbReference type="Proteomes" id="UP001272052"/>
    </source>
</evidence>
<dbReference type="RefSeq" id="WP_318785272.1">
    <property type="nucleotide sequence ID" value="NZ_JAWDKC010000011.1"/>
</dbReference>
<accession>A0ABU3VN88</accession>
<evidence type="ECO:0000313" key="1">
    <source>
        <dbReference type="EMBL" id="MDV0444863.1"/>
    </source>
</evidence>
<gene>
    <name evidence="1" type="ORF">MmiAt1_04070</name>
</gene>
<keyword evidence="2" id="KW-1185">Reference proteome</keyword>
<sequence length="52" mass="6025">MATSSYTTRLIVRNPKSIKILEELLAVQDSHLAPEDPEVDVFEEMRRCHELL</sequence>
<name>A0ABU3VN88_9EURY</name>
<reference evidence="1 2" key="1">
    <citation type="submission" date="2023-06" db="EMBL/GenBank/DDBJ databases">
        <title>Genome sequence of Methanimicrococcus sp. At1.</title>
        <authorList>
            <person name="Protasov E."/>
            <person name="Platt K."/>
            <person name="Poehlein A."/>
            <person name="Daniel R."/>
            <person name="Brune A."/>
        </authorList>
    </citation>
    <scope>NUCLEOTIDE SEQUENCE [LARGE SCALE GENOMIC DNA]</scope>
    <source>
        <strain evidence="1 2">At1</strain>
    </source>
</reference>